<sequence>MKDTDQRDSIQGSAIAKSTIRQRPEGSHRMKNLDTHHCITIKWSPHSVCRVGLEAAVAASGMAACAVLAAAQDGAQAAVCGPWTAGDR</sequence>
<evidence type="ECO:0000313" key="3">
    <source>
        <dbReference type="EMBL" id="TKK83236.1"/>
    </source>
</evidence>
<dbReference type="EMBL" id="SZPZ01000002">
    <property type="protein sequence ID" value="TKK79166.1"/>
    <property type="molecule type" value="Genomic_DNA"/>
</dbReference>
<evidence type="ECO:0000256" key="1">
    <source>
        <dbReference type="SAM" id="MobiDB-lite"/>
    </source>
</evidence>
<accession>A0A4U3LWF8</accession>
<proteinExistence type="predicted"/>
<feature type="compositionally biased region" description="Basic and acidic residues" evidence="1">
    <location>
        <begin position="22"/>
        <end position="31"/>
    </location>
</feature>
<dbReference type="AlphaFoldDB" id="A0A4U3LWF8"/>
<keyword evidence="4" id="KW-1185">Reference proteome</keyword>
<dbReference type="RefSeq" id="WP_137253921.1">
    <property type="nucleotide sequence ID" value="NZ_JBHSPQ010000001.1"/>
</dbReference>
<feature type="region of interest" description="Disordered" evidence="1">
    <location>
        <begin position="1"/>
        <end position="31"/>
    </location>
</feature>
<organism evidence="2 4">
    <name type="scientific">Kribbella jiaozuonensis</name>
    <dbReference type="NCBI Taxonomy" id="2575441"/>
    <lineage>
        <taxon>Bacteria</taxon>
        <taxon>Bacillati</taxon>
        <taxon>Actinomycetota</taxon>
        <taxon>Actinomycetes</taxon>
        <taxon>Propionibacteriales</taxon>
        <taxon>Kribbellaceae</taxon>
        <taxon>Kribbella</taxon>
    </lineage>
</organism>
<gene>
    <name evidence="3" type="ORF">FDA38_11050</name>
    <name evidence="2" type="ORF">FDA38_12095</name>
</gene>
<reference evidence="2 4" key="1">
    <citation type="submission" date="2019-04" db="EMBL/GenBank/DDBJ databases">
        <title>Kribbella sp. NEAU-THZ 27 nov., a novel actinomycete isolated from soil.</title>
        <authorList>
            <person name="Duan L."/>
        </authorList>
    </citation>
    <scope>NUCLEOTIDE SEQUENCE [LARGE SCALE GENOMIC DNA]</scope>
    <source>
        <strain evidence="2">NEAU-THZ 27</strain>
        <strain evidence="4">NEAU-THZ27</strain>
    </source>
</reference>
<evidence type="ECO:0000313" key="2">
    <source>
        <dbReference type="EMBL" id="TKK79166.1"/>
    </source>
</evidence>
<evidence type="ECO:0000313" key="4">
    <source>
        <dbReference type="Proteomes" id="UP000305836"/>
    </source>
</evidence>
<dbReference type="EMBL" id="SZPZ01000001">
    <property type="protein sequence ID" value="TKK83236.1"/>
    <property type="molecule type" value="Genomic_DNA"/>
</dbReference>
<name>A0A4U3LWF8_9ACTN</name>
<comment type="caution">
    <text evidence="2">The sequence shown here is derived from an EMBL/GenBank/DDBJ whole genome shotgun (WGS) entry which is preliminary data.</text>
</comment>
<protein>
    <submittedName>
        <fullName evidence="2">Uncharacterized protein</fullName>
    </submittedName>
</protein>
<dbReference type="Proteomes" id="UP000305836">
    <property type="component" value="Unassembled WGS sequence"/>
</dbReference>